<evidence type="ECO:0000256" key="13">
    <source>
        <dbReference type="SAM" id="SignalP"/>
    </source>
</evidence>
<dbReference type="OrthoDB" id="538795at2759"/>
<feature type="chain" id="PRO_5001507665" description="Cytochrome P450" evidence="13">
    <location>
        <begin position="22"/>
        <end position="523"/>
    </location>
</feature>
<evidence type="ECO:0000256" key="4">
    <source>
        <dbReference type="ARBA" id="ARBA00022692"/>
    </source>
</evidence>
<keyword evidence="6" id="KW-1133">Transmembrane helix</keyword>
<evidence type="ECO:0000256" key="7">
    <source>
        <dbReference type="ARBA" id="ARBA00023002"/>
    </source>
</evidence>
<dbReference type="GO" id="GO:0020037">
    <property type="term" value="F:heme binding"/>
    <property type="evidence" value="ECO:0007669"/>
    <property type="project" value="InterPro"/>
</dbReference>
<dbReference type="InterPro" id="IPR036396">
    <property type="entry name" value="Cyt_P450_sf"/>
</dbReference>
<keyword evidence="7 12" id="KW-0560">Oxidoreductase</keyword>
<sequence length="523" mass="59267">MEFELSSFLLLLLSLLASIFAIRKLAKTRKNPKPKFPPGPRKLPLIGHLHHLTGPDPPHYKLADLSKRYGPLMYLRLGEIDNIVVSSPEIARAFLKTHDVTFASRPSLLSTEIGCYNNTDIAFAPYGDYWRQLRKICTLELLSAKRVQSFRPIRVEVSSKLCKWIAASQDEGSTVNLSERVSMSNYDVMVRAAIGKKSDEASAFTRVVKEGIRLVNVFHIADLYPSIKIMQMIGGLRTKIENHHRQLDRIIGNVIDERKRENARVATVGDGDGDGEKREDLLDVLLKFQSSGSLDIPLTDDNIKAVLQDMFGAGVDTSPTVIDWAMSEMLRNPRVLKKAQEEVRRVFDSKGGIVDERYFDELKYFKLVIKETLRAHPVVPLLLPRESREPCLINGYEIPVKTRVVVNAWAIGRDPEYWEEPESFKPERFIETPIEFTGNNFEYIPFGSGRRACPGMMIGLANVELPLAMFLYHFDWMLPDGMKPEDLDMTELAGASARRKFDLCVVPTLRRPLPHQGIGINSF</sequence>
<dbReference type="PANTHER" id="PTHR47955:SF8">
    <property type="entry name" value="CYTOCHROME P450 71D11-LIKE"/>
    <property type="match status" value="1"/>
</dbReference>
<keyword evidence="8 11" id="KW-0408">Iron</keyword>
<proteinExistence type="inferred from homology"/>
<dbReference type="GO" id="GO:0005506">
    <property type="term" value="F:iron ion binding"/>
    <property type="evidence" value="ECO:0007669"/>
    <property type="project" value="InterPro"/>
</dbReference>
<dbReference type="STRING" id="4155.A0A022RHU3"/>
<dbReference type="Proteomes" id="UP000030748">
    <property type="component" value="Unassembled WGS sequence"/>
</dbReference>
<dbReference type="OMA" id="CFHHESS"/>
<keyword evidence="4" id="KW-0812">Transmembrane</keyword>
<evidence type="ECO:0000256" key="11">
    <source>
        <dbReference type="PIRSR" id="PIRSR602401-1"/>
    </source>
</evidence>
<evidence type="ECO:0000256" key="2">
    <source>
        <dbReference type="ARBA" id="ARBA00010617"/>
    </source>
</evidence>
<dbReference type="InterPro" id="IPR002401">
    <property type="entry name" value="Cyt_P450_E_grp-I"/>
</dbReference>
<accession>A0A022RHU3</accession>
<evidence type="ECO:0000256" key="3">
    <source>
        <dbReference type="ARBA" id="ARBA00022617"/>
    </source>
</evidence>
<dbReference type="PROSITE" id="PS00086">
    <property type="entry name" value="CYTOCHROME_P450"/>
    <property type="match status" value="1"/>
</dbReference>
<dbReference type="Gene3D" id="1.10.630.10">
    <property type="entry name" value="Cytochrome P450"/>
    <property type="match status" value="1"/>
</dbReference>
<reference evidence="14 15" key="1">
    <citation type="journal article" date="2013" name="Proc. Natl. Acad. Sci. U.S.A.">
        <title>Fine-scale variation in meiotic recombination in Mimulus inferred from population shotgun sequencing.</title>
        <authorList>
            <person name="Hellsten U."/>
            <person name="Wright K.M."/>
            <person name="Jenkins J."/>
            <person name="Shu S."/>
            <person name="Yuan Y."/>
            <person name="Wessler S.R."/>
            <person name="Schmutz J."/>
            <person name="Willis J.H."/>
            <person name="Rokhsar D.S."/>
        </authorList>
    </citation>
    <scope>NUCLEOTIDE SEQUENCE [LARGE SCALE GENOMIC DNA]</scope>
    <source>
        <strain evidence="15">cv. DUN x IM62</strain>
    </source>
</reference>
<keyword evidence="15" id="KW-1185">Reference proteome</keyword>
<dbReference type="FunFam" id="1.10.630.10:FF:000043">
    <property type="entry name" value="Cytochrome P450 99A2"/>
    <property type="match status" value="1"/>
</dbReference>
<evidence type="ECO:0008006" key="16">
    <source>
        <dbReference type="Google" id="ProtNLM"/>
    </source>
</evidence>
<dbReference type="EMBL" id="KI630443">
    <property type="protein sequence ID" value="EYU39554.1"/>
    <property type="molecule type" value="Genomic_DNA"/>
</dbReference>
<dbReference type="GO" id="GO:0016020">
    <property type="term" value="C:membrane"/>
    <property type="evidence" value="ECO:0007669"/>
    <property type="project" value="UniProtKB-SubCell"/>
</dbReference>
<dbReference type="CDD" id="cd11072">
    <property type="entry name" value="CYP71-like"/>
    <property type="match status" value="1"/>
</dbReference>
<organism evidence="14 15">
    <name type="scientific">Erythranthe guttata</name>
    <name type="common">Yellow monkey flower</name>
    <name type="synonym">Mimulus guttatus</name>
    <dbReference type="NCBI Taxonomy" id="4155"/>
    <lineage>
        <taxon>Eukaryota</taxon>
        <taxon>Viridiplantae</taxon>
        <taxon>Streptophyta</taxon>
        <taxon>Embryophyta</taxon>
        <taxon>Tracheophyta</taxon>
        <taxon>Spermatophyta</taxon>
        <taxon>Magnoliopsida</taxon>
        <taxon>eudicotyledons</taxon>
        <taxon>Gunneridae</taxon>
        <taxon>Pentapetalae</taxon>
        <taxon>asterids</taxon>
        <taxon>lamiids</taxon>
        <taxon>Lamiales</taxon>
        <taxon>Phrymaceae</taxon>
        <taxon>Erythranthe</taxon>
    </lineage>
</organism>
<dbReference type="InterPro" id="IPR001128">
    <property type="entry name" value="Cyt_P450"/>
</dbReference>
<evidence type="ECO:0000256" key="1">
    <source>
        <dbReference type="ARBA" id="ARBA00004167"/>
    </source>
</evidence>
<protein>
    <recommendedName>
        <fullName evidence="16">Cytochrome P450</fullName>
    </recommendedName>
</protein>
<evidence type="ECO:0000256" key="9">
    <source>
        <dbReference type="ARBA" id="ARBA00023033"/>
    </source>
</evidence>
<dbReference type="PANTHER" id="PTHR47955">
    <property type="entry name" value="CYTOCHROME P450 FAMILY 71 PROTEIN"/>
    <property type="match status" value="1"/>
</dbReference>
<evidence type="ECO:0000313" key="15">
    <source>
        <dbReference type="Proteomes" id="UP000030748"/>
    </source>
</evidence>
<comment type="cofactor">
    <cofactor evidence="11">
        <name>heme</name>
        <dbReference type="ChEBI" id="CHEBI:30413"/>
    </cofactor>
</comment>
<gene>
    <name evidence="14" type="ORF">MIMGU_mgv1a004505mg</name>
</gene>
<evidence type="ECO:0000256" key="10">
    <source>
        <dbReference type="ARBA" id="ARBA00023136"/>
    </source>
</evidence>
<keyword evidence="3 11" id="KW-0349">Heme</keyword>
<dbReference type="PhylomeDB" id="A0A022RHU3"/>
<dbReference type="PRINTS" id="PR00385">
    <property type="entry name" value="P450"/>
</dbReference>
<comment type="subcellular location">
    <subcellularLocation>
        <location evidence="1">Membrane</location>
        <topology evidence="1">Single-pass membrane protein</topology>
    </subcellularLocation>
</comment>
<feature type="binding site" description="axial binding residue" evidence="11">
    <location>
        <position position="453"/>
    </location>
    <ligand>
        <name>heme</name>
        <dbReference type="ChEBI" id="CHEBI:30413"/>
    </ligand>
    <ligandPart>
        <name>Fe</name>
        <dbReference type="ChEBI" id="CHEBI:18248"/>
    </ligandPart>
</feature>
<dbReference type="Pfam" id="PF00067">
    <property type="entry name" value="p450"/>
    <property type="match status" value="1"/>
</dbReference>
<feature type="signal peptide" evidence="13">
    <location>
        <begin position="1"/>
        <end position="21"/>
    </location>
</feature>
<dbReference type="GO" id="GO:0016705">
    <property type="term" value="F:oxidoreductase activity, acting on paired donors, with incorporation or reduction of molecular oxygen"/>
    <property type="evidence" value="ECO:0007669"/>
    <property type="project" value="InterPro"/>
</dbReference>
<dbReference type="PRINTS" id="PR00463">
    <property type="entry name" value="EP450I"/>
</dbReference>
<dbReference type="SUPFAM" id="SSF48264">
    <property type="entry name" value="Cytochrome P450"/>
    <property type="match status" value="1"/>
</dbReference>
<evidence type="ECO:0000256" key="6">
    <source>
        <dbReference type="ARBA" id="ARBA00022989"/>
    </source>
</evidence>
<dbReference type="GO" id="GO:0016491">
    <property type="term" value="F:oxidoreductase activity"/>
    <property type="evidence" value="ECO:0000318"/>
    <property type="project" value="GO_Central"/>
</dbReference>
<dbReference type="InterPro" id="IPR017972">
    <property type="entry name" value="Cyt_P450_CS"/>
</dbReference>
<evidence type="ECO:0000256" key="8">
    <source>
        <dbReference type="ARBA" id="ARBA00023004"/>
    </source>
</evidence>
<keyword evidence="5 11" id="KW-0479">Metal-binding</keyword>
<dbReference type="eggNOG" id="KOG0156">
    <property type="taxonomic scope" value="Eukaryota"/>
</dbReference>
<evidence type="ECO:0000256" key="12">
    <source>
        <dbReference type="RuleBase" id="RU000461"/>
    </source>
</evidence>
<keyword evidence="13" id="KW-0732">Signal</keyword>
<dbReference type="AlphaFoldDB" id="A0A022RHU3"/>
<evidence type="ECO:0000256" key="5">
    <source>
        <dbReference type="ARBA" id="ARBA00022723"/>
    </source>
</evidence>
<keyword evidence="9 12" id="KW-0503">Monooxygenase</keyword>
<dbReference type="KEGG" id="egt:105955507"/>
<evidence type="ECO:0000313" key="14">
    <source>
        <dbReference type="EMBL" id="EYU39554.1"/>
    </source>
</evidence>
<keyword evidence="10" id="KW-0472">Membrane</keyword>
<dbReference type="GO" id="GO:0004497">
    <property type="term" value="F:monooxygenase activity"/>
    <property type="evidence" value="ECO:0007669"/>
    <property type="project" value="UniProtKB-KW"/>
</dbReference>
<name>A0A022RHU3_ERYGU</name>
<comment type="similarity">
    <text evidence="2 12">Belongs to the cytochrome P450 family.</text>
</comment>